<keyword evidence="1" id="KW-0732">Signal</keyword>
<protein>
    <recommendedName>
        <fullName evidence="4">T9SS C-terminal target domain-containing protein</fullName>
    </recommendedName>
</protein>
<evidence type="ECO:0000313" key="3">
    <source>
        <dbReference type="Proteomes" id="UP000263900"/>
    </source>
</evidence>
<name>A0A3B7MIE4_9BACT</name>
<accession>A0A3B7MIE4</accession>
<sequence>MLTIRTYVLFLVVSLAISGACAQAPYTVTVKPWDTVKFFNGLQSFAWGQYQGKILIVGGRTNGFHRTSDKERTFPTQYDNLHLRVIDLANKKTYSAPIPATFLLPLRTTNTAFCQDGNTLYIVGGYGSTCDADSASCYQTFPNLSALNVSGLINAIVSYQTDGLDQYISTMQDERMRVTGGSLEKIGDYFFLVFGQNYNSIYKGGITGAYTEQIRQFKINNNGGSLSISNYGAIATPLKYQGLSQFHRRDLNVFPTILSDGTLGIGALGGVFTNQAGPFPNPVAISSRNGGLTAVIDTTFQQKFCLYDCARMLMYNPYARSMYTTLFGGITDNYFDDKGNIVPSDLNNFMPFFNHVSTVVRTSTGGYSEYPQYSPALPGFIGSNAAFIPIARSTTYMNSPNIIDYTSLPPYRLMQVGWLVGGITATAPQSSEMNPTYSNKVIYAVFVTSNGNRSVKAAKPAKKAIKGKRK</sequence>
<dbReference type="RefSeq" id="WP_119050091.1">
    <property type="nucleotide sequence ID" value="NZ_CP032157.1"/>
</dbReference>
<gene>
    <name evidence="2" type="ORF">D3H65_09560</name>
</gene>
<dbReference type="AlphaFoldDB" id="A0A3B7MIE4"/>
<reference evidence="2 3" key="1">
    <citation type="submission" date="2018-09" db="EMBL/GenBank/DDBJ databases">
        <title>Genome sequencing of strain 6GH32-13.</title>
        <authorList>
            <person name="Weon H.-Y."/>
            <person name="Heo J."/>
            <person name="Kwon S.-W."/>
        </authorList>
    </citation>
    <scope>NUCLEOTIDE SEQUENCE [LARGE SCALE GENOMIC DNA]</scope>
    <source>
        <strain evidence="2 3">5GH32-13</strain>
    </source>
</reference>
<proteinExistence type="predicted"/>
<dbReference type="EMBL" id="CP032157">
    <property type="protein sequence ID" value="AXY74204.1"/>
    <property type="molecule type" value="Genomic_DNA"/>
</dbReference>
<dbReference type="InterPro" id="IPR011043">
    <property type="entry name" value="Gal_Oxase/kelch_b-propeller"/>
</dbReference>
<dbReference type="Proteomes" id="UP000263900">
    <property type="component" value="Chromosome"/>
</dbReference>
<dbReference type="OrthoDB" id="5526825at2"/>
<dbReference type="SUPFAM" id="SSF50965">
    <property type="entry name" value="Galactose oxidase, central domain"/>
    <property type="match status" value="1"/>
</dbReference>
<evidence type="ECO:0000256" key="1">
    <source>
        <dbReference type="SAM" id="SignalP"/>
    </source>
</evidence>
<evidence type="ECO:0000313" key="2">
    <source>
        <dbReference type="EMBL" id="AXY74204.1"/>
    </source>
</evidence>
<evidence type="ECO:0008006" key="4">
    <source>
        <dbReference type="Google" id="ProtNLM"/>
    </source>
</evidence>
<dbReference type="KEGG" id="pseg:D3H65_09560"/>
<keyword evidence="3" id="KW-1185">Reference proteome</keyword>
<organism evidence="2 3">
    <name type="scientific">Paraflavitalea soli</name>
    <dbReference type="NCBI Taxonomy" id="2315862"/>
    <lineage>
        <taxon>Bacteria</taxon>
        <taxon>Pseudomonadati</taxon>
        <taxon>Bacteroidota</taxon>
        <taxon>Chitinophagia</taxon>
        <taxon>Chitinophagales</taxon>
        <taxon>Chitinophagaceae</taxon>
        <taxon>Paraflavitalea</taxon>
    </lineage>
</organism>
<feature type="chain" id="PRO_5017801569" description="T9SS C-terminal target domain-containing protein" evidence="1">
    <location>
        <begin position="23"/>
        <end position="470"/>
    </location>
</feature>
<dbReference type="PROSITE" id="PS51257">
    <property type="entry name" value="PROKAR_LIPOPROTEIN"/>
    <property type="match status" value="1"/>
</dbReference>
<feature type="signal peptide" evidence="1">
    <location>
        <begin position="1"/>
        <end position="22"/>
    </location>
</feature>